<gene>
    <name evidence="1" type="ORF">GMARGA_LOCUS19459</name>
</gene>
<accession>A0ABN7VL15</accession>
<organism evidence="1 2">
    <name type="scientific">Gigaspora margarita</name>
    <dbReference type="NCBI Taxonomy" id="4874"/>
    <lineage>
        <taxon>Eukaryota</taxon>
        <taxon>Fungi</taxon>
        <taxon>Fungi incertae sedis</taxon>
        <taxon>Mucoromycota</taxon>
        <taxon>Glomeromycotina</taxon>
        <taxon>Glomeromycetes</taxon>
        <taxon>Diversisporales</taxon>
        <taxon>Gigasporaceae</taxon>
        <taxon>Gigaspora</taxon>
    </lineage>
</organism>
<reference evidence="1 2" key="1">
    <citation type="submission" date="2021-06" db="EMBL/GenBank/DDBJ databases">
        <authorList>
            <person name="Kallberg Y."/>
            <person name="Tangrot J."/>
            <person name="Rosling A."/>
        </authorList>
    </citation>
    <scope>NUCLEOTIDE SEQUENCE [LARGE SCALE GENOMIC DNA]</scope>
    <source>
        <strain evidence="1 2">120-4 pot B 10/14</strain>
    </source>
</reference>
<sequence>GLENQEFSLGIQQQVSYNSSMVRYRPTGKDYGMKEIKNLSIKVEDSSLEENNHPPKIFDKVSNQVPEKVKEDKNLVNIDELRKWANLLRKKAKVLACNMKEKEIQSKVESRFSINRDRKKMLLSLLNKLANKIKIDRVLKEEKNFYQNSELVVKEMEKEKYRTKSWIDPSWYQNILDPVQEGEWLAALNKAHNKIVPGVSGIGFIFLKKVSVETTKEFIKFANMVLEKGKFSRKWKLAQLFLIPKTNFWDITKNDILKGTNFAGLSGKSTVSFT</sequence>
<evidence type="ECO:0000313" key="1">
    <source>
        <dbReference type="EMBL" id="CAG8779043.1"/>
    </source>
</evidence>
<comment type="caution">
    <text evidence="1">The sequence shown here is derived from an EMBL/GenBank/DDBJ whole genome shotgun (WGS) entry which is preliminary data.</text>
</comment>
<dbReference type="Proteomes" id="UP000789901">
    <property type="component" value="Unassembled WGS sequence"/>
</dbReference>
<evidence type="ECO:0000313" key="2">
    <source>
        <dbReference type="Proteomes" id="UP000789901"/>
    </source>
</evidence>
<name>A0ABN7VL15_GIGMA</name>
<dbReference type="EMBL" id="CAJVQB010016250">
    <property type="protein sequence ID" value="CAG8779043.1"/>
    <property type="molecule type" value="Genomic_DNA"/>
</dbReference>
<feature type="non-terminal residue" evidence="1">
    <location>
        <position position="1"/>
    </location>
</feature>
<keyword evidence="2" id="KW-1185">Reference proteome</keyword>
<proteinExistence type="predicted"/>
<protein>
    <submittedName>
        <fullName evidence="1">33225_t:CDS:1</fullName>
    </submittedName>
</protein>